<keyword evidence="4 9" id="KW-0349">Heme</keyword>
<dbReference type="Pfam" id="PF00067">
    <property type="entry name" value="p450"/>
    <property type="match status" value="1"/>
</dbReference>
<dbReference type="InterPro" id="IPR050364">
    <property type="entry name" value="Cytochrome_P450_fung"/>
</dbReference>
<comment type="pathway">
    <text evidence="2">Secondary metabolite biosynthesis.</text>
</comment>
<dbReference type="PANTHER" id="PTHR46300">
    <property type="entry name" value="P450, PUTATIVE (EUROFUNG)-RELATED-RELATED"/>
    <property type="match status" value="1"/>
</dbReference>
<dbReference type="CDD" id="cd11065">
    <property type="entry name" value="CYP64-like"/>
    <property type="match status" value="1"/>
</dbReference>
<evidence type="ECO:0000256" key="10">
    <source>
        <dbReference type="RuleBase" id="RU000461"/>
    </source>
</evidence>
<dbReference type="SUPFAM" id="SSF48264">
    <property type="entry name" value="Cytochrome P450"/>
    <property type="match status" value="1"/>
</dbReference>
<dbReference type="Gene3D" id="1.10.630.10">
    <property type="entry name" value="Cytochrome P450"/>
    <property type="match status" value="1"/>
</dbReference>
<name>A0AAW0CMG0_9AGAR</name>
<dbReference type="InterPro" id="IPR036396">
    <property type="entry name" value="Cyt_P450_sf"/>
</dbReference>
<dbReference type="InterPro" id="IPR001128">
    <property type="entry name" value="Cyt_P450"/>
</dbReference>
<keyword evidence="6 10" id="KW-0560">Oxidoreductase</keyword>
<dbReference type="InterPro" id="IPR017972">
    <property type="entry name" value="Cyt_P450_CS"/>
</dbReference>
<feature type="binding site" description="axial binding residue" evidence="9">
    <location>
        <position position="439"/>
    </location>
    <ligand>
        <name>heme</name>
        <dbReference type="ChEBI" id="CHEBI:30413"/>
    </ligand>
    <ligandPart>
        <name>Fe</name>
        <dbReference type="ChEBI" id="CHEBI:18248"/>
    </ligandPart>
</feature>
<reference evidence="12 13" key="1">
    <citation type="journal article" date="2024" name="J Genomics">
        <title>Draft genome sequencing and assembly of Favolaschia claudopus CIRM-BRFM 2984 isolated from oak limbs.</title>
        <authorList>
            <person name="Navarro D."/>
            <person name="Drula E."/>
            <person name="Chaduli D."/>
            <person name="Cazenave R."/>
            <person name="Ahrendt S."/>
            <person name="Wang J."/>
            <person name="Lipzen A."/>
            <person name="Daum C."/>
            <person name="Barry K."/>
            <person name="Grigoriev I.V."/>
            <person name="Favel A."/>
            <person name="Rosso M.N."/>
            <person name="Martin F."/>
        </authorList>
    </citation>
    <scope>NUCLEOTIDE SEQUENCE [LARGE SCALE GENOMIC DNA]</scope>
    <source>
        <strain evidence="12 13">CIRM-BRFM 2984</strain>
    </source>
</reference>
<keyword evidence="13" id="KW-1185">Reference proteome</keyword>
<keyword evidence="5 9" id="KW-0479">Metal-binding</keyword>
<dbReference type="PRINTS" id="PR00463">
    <property type="entry name" value="EP450I"/>
</dbReference>
<dbReference type="AlphaFoldDB" id="A0AAW0CMG0"/>
<evidence type="ECO:0000256" key="8">
    <source>
        <dbReference type="ARBA" id="ARBA00023033"/>
    </source>
</evidence>
<dbReference type="GO" id="GO:0020037">
    <property type="term" value="F:heme binding"/>
    <property type="evidence" value="ECO:0007669"/>
    <property type="project" value="InterPro"/>
</dbReference>
<evidence type="ECO:0000256" key="6">
    <source>
        <dbReference type="ARBA" id="ARBA00023002"/>
    </source>
</evidence>
<dbReference type="Proteomes" id="UP001362999">
    <property type="component" value="Unassembled WGS sequence"/>
</dbReference>
<dbReference type="InterPro" id="IPR002401">
    <property type="entry name" value="Cyt_P450_E_grp-I"/>
</dbReference>
<evidence type="ECO:0000256" key="2">
    <source>
        <dbReference type="ARBA" id="ARBA00005179"/>
    </source>
</evidence>
<sequence>MDSYTLLFALSITLVLIYWLLAAPSSSSKGLKIPGPPSHPIVGHTFQVPQLQTWRYFEKLSHEYGPIFKLKLAGDETVILSDAADAEELLGRRSHNYSSRPQLVYAGKYLSKNMRMVLLPYNERFKKYRAAFHQMLQPRAVSGYNQLEESESLRLLADMSSKSNELVNNCDRFGASLVFNLCYGATLGEDGKDLAAVQEIVENFIHDTYPGAHIVDTLPFLDRLPDFLAPWRAEAKQKFAKDSQTYTRLINEVKSRMDANLGLECFSARLWDQQEKMNFNNEELAYLVGVAFEAGTETTASSILWFLMAMALYPETLRKAHQELDSICDAKTIPGFVHMEQLPYCFALVKEVMRWAPAAPGGFPHTSDGDDVYKGYFIRKGTMVIPCIWSMHRNEAQYPNAYKFDPERFLTPEMQEGQGMNESELTQGHYGFGFGRRKCPGQYLAAKSAWIAMVRLLWAFDIEPAKDASGNIIKVDPEDCTSGITSRPAANFNVKLVPRSEQHRDTIASGLANLNSSN</sequence>
<dbReference type="PROSITE" id="PS00086">
    <property type="entry name" value="CYTOCHROME_P450"/>
    <property type="match status" value="1"/>
</dbReference>
<dbReference type="EMBL" id="JAWWNJ010000016">
    <property type="protein sequence ID" value="KAK7039694.1"/>
    <property type="molecule type" value="Genomic_DNA"/>
</dbReference>
<feature type="signal peptide" evidence="11">
    <location>
        <begin position="1"/>
        <end position="22"/>
    </location>
</feature>
<comment type="cofactor">
    <cofactor evidence="1 9">
        <name>heme</name>
        <dbReference type="ChEBI" id="CHEBI:30413"/>
    </cofactor>
</comment>
<evidence type="ECO:0000256" key="4">
    <source>
        <dbReference type="ARBA" id="ARBA00022617"/>
    </source>
</evidence>
<evidence type="ECO:0000313" key="13">
    <source>
        <dbReference type="Proteomes" id="UP001362999"/>
    </source>
</evidence>
<accession>A0AAW0CMG0</accession>
<protein>
    <submittedName>
        <fullName evidence="12">Cytochrome P450</fullName>
    </submittedName>
</protein>
<dbReference type="PANTHER" id="PTHR46300:SF1">
    <property type="entry name" value="P450, PUTATIVE (EUROFUNG)-RELATED"/>
    <property type="match status" value="1"/>
</dbReference>
<evidence type="ECO:0000256" key="1">
    <source>
        <dbReference type="ARBA" id="ARBA00001971"/>
    </source>
</evidence>
<organism evidence="12 13">
    <name type="scientific">Favolaschia claudopus</name>
    <dbReference type="NCBI Taxonomy" id="2862362"/>
    <lineage>
        <taxon>Eukaryota</taxon>
        <taxon>Fungi</taxon>
        <taxon>Dikarya</taxon>
        <taxon>Basidiomycota</taxon>
        <taxon>Agaricomycotina</taxon>
        <taxon>Agaricomycetes</taxon>
        <taxon>Agaricomycetidae</taxon>
        <taxon>Agaricales</taxon>
        <taxon>Marasmiineae</taxon>
        <taxon>Mycenaceae</taxon>
        <taxon>Favolaschia</taxon>
    </lineage>
</organism>
<comment type="caution">
    <text evidence="12">The sequence shown here is derived from an EMBL/GenBank/DDBJ whole genome shotgun (WGS) entry which is preliminary data.</text>
</comment>
<evidence type="ECO:0000313" key="12">
    <source>
        <dbReference type="EMBL" id="KAK7039694.1"/>
    </source>
</evidence>
<keyword evidence="11" id="KW-0732">Signal</keyword>
<gene>
    <name evidence="12" type="ORF">R3P38DRAFT_3468495</name>
</gene>
<dbReference type="GO" id="GO:0005506">
    <property type="term" value="F:iron ion binding"/>
    <property type="evidence" value="ECO:0007669"/>
    <property type="project" value="InterPro"/>
</dbReference>
<feature type="chain" id="PRO_5043799347" evidence="11">
    <location>
        <begin position="23"/>
        <end position="518"/>
    </location>
</feature>
<evidence type="ECO:0000256" key="3">
    <source>
        <dbReference type="ARBA" id="ARBA00010617"/>
    </source>
</evidence>
<keyword evidence="7 9" id="KW-0408">Iron</keyword>
<proteinExistence type="inferred from homology"/>
<dbReference type="GO" id="GO:0004497">
    <property type="term" value="F:monooxygenase activity"/>
    <property type="evidence" value="ECO:0007669"/>
    <property type="project" value="UniProtKB-KW"/>
</dbReference>
<evidence type="ECO:0000256" key="5">
    <source>
        <dbReference type="ARBA" id="ARBA00022723"/>
    </source>
</evidence>
<comment type="similarity">
    <text evidence="3 10">Belongs to the cytochrome P450 family.</text>
</comment>
<evidence type="ECO:0000256" key="9">
    <source>
        <dbReference type="PIRSR" id="PIRSR602401-1"/>
    </source>
</evidence>
<evidence type="ECO:0000256" key="11">
    <source>
        <dbReference type="SAM" id="SignalP"/>
    </source>
</evidence>
<dbReference type="GO" id="GO:0016705">
    <property type="term" value="F:oxidoreductase activity, acting on paired donors, with incorporation or reduction of molecular oxygen"/>
    <property type="evidence" value="ECO:0007669"/>
    <property type="project" value="InterPro"/>
</dbReference>
<evidence type="ECO:0000256" key="7">
    <source>
        <dbReference type="ARBA" id="ARBA00023004"/>
    </source>
</evidence>
<dbReference type="PRINTS" id="PR00385">
    <property type="entry name" value="P450"/>
</dbReference>
<keyword evidence="8 10" id="KW-0503">Monooxygenase</keyword>